<evidence type="ECO:0000313" key="3">
    <source>
        <dbReference type="Proteomes" id="UP001519273"/>
    </source>
</evidence>
<reference evidence="2 3" key="1">
    <citation type="submission" date="2021-03" db="EMBL/GenBank/DDBJ databases">
        <title>Genomic Encyclopedia of Type Strains, Phase IV (KMG-IV): sequencing the most valuable type-strain genomes for metagenomic binning, comparative biology and taxonomic classification.</title>
        <authorList>
            <person name="Goeker M."/>
        </authorList>
    </citation>
    <scope>NUCLEOTIDE SEQUENCE [LARGE SCALE GENOMIC DNA]</scope>
    <source>
        <strain evidence="2 3">DSM 23491</strain>
    </source>
</reference>
<keyword evidence="2" id="KW-0966">Cell projection</keyword>
<proteinExistence type="predicted"/>
<feature type="compositionally biased region" description="Low complexity" evidence="1">
    <location>
        <begin position="64"/>
        <end position="77"/>
    </location>
</feature>
<dbReference type="EMBL" id="JAGGKP010000001">
    <property type="protein sequence ID" value="MBP1935733.1"/>
    <property type="molecule type" value="Genomic_DNA"/>
</dbReference>
<sequence length="116" mass="12439">MNTSSFLRGVLVGAAASALLSRNKQPMLSGMGQAGQKMMNMIMPGLTNMMNNPMNSHPQAGSGTHQAAAHTNNSTTHHSTREADIQMIKDFINSDPSVKNEVEQIMKETNTSIPGL</sequence>
<evidence type="ECO:0000313" key="2">
    <source>
        <dbReference type="EMBL" id="MBP1935733.1"/>
    </source>
</evidence>
<comment type="caution">
    <text evidence="2">The sequence shown here is derived from an EMBL/GenBank/DDBJ whole genome shotgun (WGS) entry which is preliminary data.</text>
</comment>
<protein>
    <submittedName>
        <fullName evidence="2">Archaellum component FlaG (FlaF/FlaG flagellin family)</fullName>
    </submittedName>
</protein>
<gene>
    <name evidence="2" type="ORF">J2Z20_000594</name>
</gene>
<keyword evidence="2" id="KW-0969">Cilium</keyword>
<evidence type="ECO:0000256" key="1">
    <source>
        <dbReference type="SAM" id="MobiDB-lite"/>
    </source>
</evidence>
<keyword evidence="3" id="KW-1185">Reference proteome</keyword>
<dbReference type="Proteomes" id="UP001519273">
    <property type="component" value="Unassembled WGS sequence"/>
</dbReference>
<organism evidence="2 3">
    <name type="scientific">Paenibacillus sediminis</name>
    <dbReference type="NCBI Taxonomy" id="664909"/>
    <lineage>
        <taxon>Bacteria</taxon>
        <taxon>Bacillati</taxon>
        <taxon>Bacillota</taxon>
        <taxon>Bacilli</taxon>
        <taxon>Bacillales</taxon>
        <taxon>Paenibacillaceae</taxon>
        <taxon>Paenibacillus</taxon>
    </lineage>
</organism>
<feature type="region of interest" description="Disordered" evidence="1">
    <location>
        <begin position="50"/>
        <end position="81"/>
    </location>
</feature>
<feature type="compositionally biased region" description="Polar residues" evidence="1">
    <location>
        <begin position="50"/>
        <end position="63"/>
    </location>
</feature>
<accession>A0ABS4GZN1</accession>
<name>A0ABS4GZN1_9BACL</name>
<keyword evidence="2" id="KW-0282">Flagellum</keyword>
<dbReference type="RefSeq" id="WP_209845234.1">
    <property type="nucleotide sequence ID" value="NZ_CBCRVE010000001.1"/>
</dbReference>